<evidence type="ECO:0000256" key="2">
    <source>
        <dbReference type="SAM" id="MobiDB-lite"/>
    </source>
</evidence>
<evidence type="ECO:0000256" key="1">
    <source>
        <dbReference type="SAM" id="Coils"/>
    </source>
</evidence>
<feature type="compositionally biased region" description="Polar residues" evidence="2">
    <location>
        <begin position="1"/>
        <end position="19"/>
    </location>
</feature>
<organism evidence="3 4">
    <name type="scientific">Eremothecium cymbalariae (strain CBS 270.75 / DBVPG 7215 / KCTC 17166 / NRRL Y-17582)</name>
    <name type="common">Yeast</name>
    <dbReference type="NCBI Taxonomy" id="931890"/>
    <lineage>
        <taxon>Eukaryota</taxon>
        <taxon>Fungi</taxon>
        <taxon>Dikarya</taxon>
        <taxon>Ascomycota</taxon>
        <taxon>Saccharomycotina</taxon>
        <taxon>Saccharomycetes</taxon>
        <taxon>Saccharomycetales</taxon>
        <taxon>Saccharomycetaceae</taxon>
        <taxon>Eremothecium</taxon>
    </lineage>
</organism>
<dbReference type="GO" id="GO:0000235">
    <property type="term" value="C:astral microtubule"/>
    <property type="evidence" value="ECO:0007669"/>
    <property type="project" value="EnsemblFungi"/>
</dbReference>
<dbReference type="RefSeq" id="XP_003646152.1">
    <property type="nucleotide sequence ID" value="XM_003646104.1"/>
</dbReference>
<dbReference type="GO" id="GO:1902426">
    <property type="term" value="P:deactivation of mitotic spindle assembly checkpoint"/>
    <property type="evidence" value="ECO:0007669"/>
    <property type="project" value="EnsemblFungi"/>
</dbReference>
<dbReference type="OMA" id="MRISPNK"/>
<dbReference type="GO" id="GO:0034501">
    <property type="term" value="P:protein localization to kinetochore"/>
    <property type="evidence" value="ECO:0007669"/>
    <property type="project" value="EnsemblFungi"/>
</dbReference>
<dbReference type="GO" id="GO:0005816">
    <property type="term" value="C:spindle pole body"/>
    <property type="evidence" value="ECO:0007669"/>
    <property type="project" value="EnsemblFungi"/>
</dbReference>
<dbReference type="GO" id="GO:0007052">
    <property type="term" value="P:mitotic spindle organization"/>
    <property type="evidence" value="ECO:0007669"/>
    <property type="project" value="EnsemblFungi"/>
</dbReference>
<keyword evidence="4" id="KW-1185">Reference proteome</keyword>
<dbReference type="GO" id="GO:0072686">
    <property type="term" value="C:mitotic spindle"/>
    <property type="evidence" value="ECO:0007669"/>
    <property type="project" value="EnsemblFungi"/>
</dbReference>
<dbReference type="GO" id="GO:0005882">
    <property type="term" value="C:intermediate filament"/>
    <property type="evidence" value="ECO:0007669"/>
    <property type="project" value="EnsemblFungi"/>
</dbReference>
<keyword evidence="1" id="KW-0175">Coiled coil</keyword>
<dbReference type="FunCoup" id="G8JTI2">
    <property type="interactions" value="178"/>
</dbReference>
<dbReference type="GO" id="GO:0005200">
    <property type="term" value="F:structural constituent of cytoskeleton"/>
    <property type="evidence" value="ECO:0007669"/>
    <property type="project" value="EnsemblFungi"/>
</dbReference>
<dbReference type="EMBL" id="CP002500">
    <property type="protein sequence ID" value="AET39335.1"/>
    <property type="molecule type" value="Genomic_DNA"/>
</dbReference>
<dbReference type="GeneID" id="11472501"/>
<dbReference type="GO" id="GO:0008017">
    <property type="term" value="F:microtubule binding"/>
    <property type="evidence" value="ECO:0007669"/>
    <property type="project" value="EnsemblFungi"/>
</dbReference>
<sequence>MISRSQQYTCTMDQPLNDISNKDTSNRGSNVFKRLSTSPMRKPGLSVIDKPAVRLSPTKSSYQTSPKRLIPPEHLSNVTRSVDRHHFIKRPEHTSSLIQSLHGGADIVIPISPIKMESEKFGSVTTVGGDGSLSRIKNRFSPSKDRKSIMTVNEETLSPTRQNLLNKLQRDEDLSKVTKKNTKLNSELISNFKVGKSQITTRSKNVKFELPEDRMIAIELQNLKQLLQMLLERQDRLELKIAELESKTE</sequence>
<dbReference type="Pfam" id="PF17300">
    <property type="entry name" value="FIN1"/>
    <property type="match status" value="1"/>
</dbReference>
<proteinExistence type="predicted"/>
<gene>
    <name evidence="3" type="ordered locus">Ecym_4271</name>
</gene>
<dbReference type="GO" id="GO:0000776">
    <property type="term" value="C:kinetochore"/>
    <property type="evidence" value="ECO:0007669"/>
    <property type="project" value="EnsemblFungi"/>
</dbReference>
<dbReference type="OrthoDB" id="4052026at2759"/>
<dbReference type="AlphaFoldDB" id="G8JTI2"/>
<name>G8JTI2_ERECY</name>
<protein>
    <submittedName>
        <fullName evidence="3">Uncharacterized protein</fullName>
    </submittedName>
</protein>
<dbReference type="Proteomes" id="UP000006790">
    <property type="component" value="Chromosome 4"/>
</dbReference>
<dbReference type="KEGG" id="erc:Ecym_4271"/>
<feature type="coiled-coil region" evidence="1">
    <location>
        <begin position="220"/>
        <end position="247"/>
    </location>
</feature>
<reference evidence="4" key="1">
    <citation type="journal article" date="2012" name="G3 (Bethesda)">
        <title>Pichia sorbitophila, an interspecies yeast hybrid reveals early steps of genome resolution following polyploidization.</title>
        <authorList>
            <person name="Leh Louis V."/>
            <person name="Despons L."/>
            <person name="Friedrich A."/>
            <person name="Martin T."/>
            <person name="Durrens P."/>
            <person name="Casaregola S."/>
            <person name="Neuveglise C."/>
            <person name="Fairhead C."/>
            <person name="Marck C."/>
            <person name="Cruz J.A."/>
            <person name="Straub M.L."/>
            <person name="Kugler V."/>
            <person name="Sacerdot C."/>
            <person name="Uzunov Z."/>
            <person name="Thierry A."/>
            <person name="Weiss S."/>
            <person name="Bleykasten C."/>
            <person name="De Montigny J."/>
            <person name="Jacques N."/>
            <person name="Jung P."/>
            <person name="Lemaire M."/>
            <person name="Mallet S."/>
            <person name="Morel G."/>
            <person name="Richard G.F."/>
            <person name="Sarkar A."/>
            <person name="Savel G."/>
            <person name="Schacherer J."/>
            <person name="Seret M.L."/>
            <person name="Talla E."/>
            <person name="Samson G."/>
            <person name="Jubin C."/>
            <person name="Poulain J."/>
            <person name="Vacherie B."/>
            <person name="Barbe V."/>
            <person name="Pelletier E."/>
            <person name="Sherman D.J."/>
            <person name="Westhof E."/>
            <person name="Weissenbach J."/>
            <person name="Baret P.V."/>
            <person name="Wincker P."/>
            <person name="Gaillardin C."/>
            <person name="Dujon B."/>
            <person name="Souciet J.L."/>
        </authorList>
    </citation>
    <scope>NUCLEOTIDE SEQUENCE [LARGE SCALE GENOMIC DNA]</scope>
    <source>
        <strain evidence="4">CBS 270.75 / DBVPG 7215 / KCTC 17166 / NRRL Y-17582</strain>
    </source>
</reference>
<accession>G8JTI2</accession>
<dbReference type="InterPro" id="IPR035260">
    <property type="entry name" value="Fin1"/>
</dbReference>
<dbReference type="STRING" id="931890.G8JTI2"/>
<dbReference type="InParanoid" id="G8JTI2"/>
<feature type="region of interest" description="Disordered" evidence="2">
    <location>
        <begin position="1"/>
        <end position="45"/>
    </location>
</feature>
<dbReference type="GO" id="GO:0005634">
    <property type="term" value="C:nucleus"/>
    <property type="evidence" value="ECO:0007669"/>
    <property type="project" value="EnsemblFungi"/>
</dbReference>
<dbReference type="HOGENOM" id="CLU_095077_0_0_1"/>
<dbReference type="GO" id="GO:0000070">
    <property type="term" value="P:mitotic sister chromatid segregation"/>
    <property type="evidence" value="ECO:0007669"/>
    <property type="project" value="EnsemblFungi"/>
</dbReference>
<dbReference type="GO" id="GO:0000164">
    <property type="term" value="C:protein phosphatase type 1 complex"/>
    <property type="evidence" value="ECO:0007669"/>
    <property type="project" value="EnsemblFungi"/>
</dbReference>
<dbReference type="GO" id="GO:0045104">
    <property type="term" value="P:intermediate filament cytoskeleton organization"/>
    <property type="evidence" value="ECO:0007669"/>
    <property type="project" value="EnsemblFungi"/>
</dbReference>
<evidence type="ECO:0000313" key="4">
    <source>
        <dbReference type="Proteomes" id="UP000006790"/>
    </source>
</evidence>
<dbReference type="eggNOG" id="ENOG502S4EM">
    <property type="taxonomic scope" value="Eukaryota"/>
</dbReference>
<feature type="compositionally biased region" description="Polar residues" evidence="2">
    <location>
        <begin position="26"/>
        <end position="39"/>
    </location>
</feature>
<evidence type="ECO:0000313" key="3">
    <source>
        <dbReference type="EMBL" id="AET39335.1"/>
    </source>
</evidence>